<proteinExistence type="predicted"/>
<organism evidence="4 5">
    <name type="scientific">Russula ochroleuca</name>
    <dbReference type="NCBI Taxonomy" id="152965"/>
    <lineage>
        <taxon>Eukaryota</taxon>
        <taxon>Fungi</taxon>
        <taxon>Dikarya</taxon>
        <taxon>Basidiomycota</taxon>
        <taxon>Agaricomycotina</taxon>
        <taxon>Agaricomycetes</taxon>
        <taxon>Russulales</taxon>
        <taxon>Russulaceae</taxon>
        <taxon>Russula</taxon>
    </lineage>
</organism>
<dbReference type="InterPro" id="IPR011990">
    <property type="entry name" value="TPR-like_helical_dom_sf"/>
</dbReference>
<evidence type="ECO:0000313" key="4">
    <source>
        <dbReference type="EMBL" id="KAF8476692.1"/>
    </source>
</evidence>
<dbReference type="SUPFAM" id="SSF52047">
    <property type="entry name" value="RNI-like"/>
    <property type="match status" value="1"/>
</dbReference>
<keyword evidence="2" id="KW-0802">TPR repeat</keyword>
<dbReference type="OrthoDB" id="2423701at2759"/>
<evidence type="ECO:0000259" key="3">
    <source>
        <dbReference type="Pfam" id="PF12937"/>
    </source>
</evidence>
<sequence>MSSSPMSWKRLFAEGIERFRREDLDGALKSFDEAIPLADGASYALHDSRAAVYEKQNRLKDALRDAKKTIDITPTQWHGYFRSARLFAALNKSSSALRMCSLALERLSEDPKHDGRRRELTALRCQLEARTKCPIAGIPVELLLMVFDLVCRPVALSLVCRRWREIALSHPTLWHSLVLAEPPKKAIHKLQEWRRRSRGQVAALTIRKSLGGVVLKPLVGRERGHPDDLAMRDVILAELRRLDLAHVKTCHLEDVDAGLFLTALWGDICSPSLQCLETLSVSHSLLGYGESLGRIEYSIPSWANIRILRISNMKCHWMAFTVFAPGLTSFEYNITGFPVSFESIRYLLLANPTLEKLIVGSNASYTSYATDSPEPLIMTHLHHVELSSVALSPDSTQNLSLPSLQVLRLSQLPGSALVLENLVDDPGTSFAELVELTMKNCSFETPSLTLALSLAPKLEILQLTGGLDANAVAESLGSPCSTPHPVLTSEIRGLVPTELPILCPSLTVLDLSGSPSLRTGPVMRLVKERLGLAASQDSGKFRLPGQDSDQRVSCIRSLKIDGCIRIEAEMLPWFRKNVPQFSCRYLPERNGS</sequence>
<dbReference type="Pfam" id="PF12937">
    <property type="entry name" value="F-box-like"/>
    <property type="match status" value="1"/>
</dbReference>
<dbReference type="Gene3D" id="1.25.40.10">
    <property type="entry name" value="Tetratricopeptide repeat domain"/>
    <property type="match status" value="1"/>
</dbReference>
<dbReference type="Proteomes" id="UP000759537">
    <property type="component" value="Unassembled WGS sequence"/>
</dbReference>
<dbReference type="Gene3D" id="1.20.1280.50">
    <property type="match status" value="1"/>
</dbReference>
<protein>
    <recommendedName>
        <fullName evidence="3">F-box domain-containing protein</fullName>
    </recommendedName>
</protein>
<keyword evidence="5" id="KW-1185">Reference proteome</keyword>
<evidence type="ECO:0000256" key="2">
    <source>
        <dbReference type="ARBA" id="ARBA00022803"/>
    </source>
</evidence>
<feature type="domain" description="F-box" evidence="3">
    <location>
        <begin position="136"/>
        <end position="179"/>
    </location>
</feature>
<dbReference type="PANTHER" id="PTHR22904:SF523">
    <property type="entry name" value="STRESS-INDUCED-PHOSPHOPROTEIN 1"/>
    <property type="match status" value="1"/>
</dbReference>
<gene>
    <name evidence="4" type="ORF">DFH94DRAFT_103019</name>
</gene>
<dbReference type="EMBL" id="WHVB01000014">
    <property type="protein sequence ID" value="KAF8476692.1"/>
    <property type="molecule type" value="Genomic_DNA"/>
</dbReference>
<dbReference type="SUPFAM" id="SSF48452">
    <property type="entry name" value="TPR-like"/>
    <property type="match status" value="1"/>
</dbReference>
<evidence type="ECO:0000256" key="1">
    <source>
        <dbReference type="ARBA" id="ARBA00022737"/>
    </source>
</evidence>
<comment type="caution">
    <text evidence="4">The sequence shown here is derived from an EMBL/GenBank/DDBJ whole genome shotgun (WGS) entry which is preliminary data.</text>
</comment>
<dbReference type="InterPro" id="IPR019734">
    <property type="entry name" value="TPR_rpt"/>
</dbReference>
<dbReference type="InterPro" id="IPR036047">
    <property type="entry name" value="F-box-like_dom_sf"/>
</dbReference>
<dbReference type="Gene3D" id="3.80.10.10">
    <property type="entry name" value="Ribonuclease Inhibitor"/>
    <property type="match status" value="1"/>
</dbReference>
<dbReference type="SMART" id="SM00028">
    <property type="entry name" value="TPR"/>
    <property type="match status" value="3"/>
</dbReference>
<dbReference type="PANTHER" id="PTHR22904">
    <property type="entry name" value="TPR REPEAT CONTAINING PROTEIN"/>
    <property type="match status" value="1"/>
</dbReference>
<name>A0A9P5T5Q0_9AGAM</name>
<dbReference type="AlphaFoldDB" id="A0A9P5T5Q0"/>
<evidence type="ECO:0000313" key="5">
    <source>
        <dbReference type="Proteomes" id="UP000759537"/>
    </source>
</evidence>
<dbReference type="GO" id="GO:0051879">
    <property type="term" value="F:Hsp90 protein binding"/>
    <property type="evidence" value="ECO:0007669"/>
    <property type="project" value="TreeGrafter"/>
</dbReference>
<dbReference type="InterPro" id="IPR032675">
    <property type="entry name" value="LRR_dom_sf"/>
</dbReference>
<keyword evidence="1" id="KW-0677">Repeat</keyword>
<reference evidence="4" key="2">
    <citation type="journal article" date="2020" name="Nat. Commun.">
        <title>Large-scale genome sequencing of mycorrhizal fungi provides insights into the early evolution of symbiotic traits.</title>
        <authorList>
            <person name="Miyauchi S."/>
            <person name="Kiss E."/>
            <person name="Kuo A."/>
            <person name="Drula E."/>
            <person name="Kohler A."/>
            <person name="Sanchez-Garcia M."/>
            <person name="Morin E."/>
            <person name="Andreopoulos B."/>
            <person name="Barry K.W."/>
            <person name="Bonito G."/>
            <person name="Buee M."/>
            <person name="Carver A."/>
            <person name="Chen C."/>
            <person name="Cichocki N."/>
            <person name="Clum A."/>
            <person name="Culley D."/>
            <person name="Crous P.W."/>
            <person name="Fauchery L."/>
            <person name="Girlanda M."/>
            <person name="Hayes R.D."/>
            <person name="Keri Z."/>
            <person name="LaButti K."/>
            <person name="Lipzen A."/>
            <person name="Lombard V."/>
            <person name="Magnuson J."/>
            <person name="Maillard F."/>
            <person name="Murat C."/>
            <person name="Nolan M."/>
            <person name="Ohm R.A."/>
            <person name="Pangilinan J."/>
            <person name="Pereira M.F."/>
            <person name="Perotto S."/>
            <person name="Peter M."/>
            <person name="Pfister S."/>
            <person name="Riley R."/>
            <person name="Sitrit Y."/>
            <person name="Stielow J.B."/>
            <person name="Szollosi G."/>
            <person name="Zifcakova L."/>
            <person name="Stursova M."/>
            <person name="Spatafora J.W."/>
            <person name="Tedersoo L."/>
            <person name="Vaario L.M."/>
            <person name="Yamada A."/>
            <person name="Yan M."/>
            <person name="Wang P."/>
            <person name="Xu J."/>
            <person name="Bruns T."/>
            <person name="Baldrian P."/>
            <person name="Vilgalys R."/>
            <person name="Dunand C."/>
            <person name="Henrissat B."/>
            <person name="Grigoriev I.V."/>
            <person name="Hibbett D."/>
            <person name="Nagy L.G."/>
            <person name="Martin F.M."/>
        </authorList>
    </citation>
    <scope>NUCLEOTIDE SEQUENCE</scope>
    <source>
        <strain evidence="4">Prilba</strain>
    </source>
</reference>
<dbReference type="SUPFAM" id="SSF81383">
    <property type="entry name" value="F-box domain"/>
    <property type="match status" value="1"/>
</dbReference>
<accession>A0A9P5T5Q0</accession>
<dbReference type="InterPro" id="IPR001810">
    <property type="entry name" value="F-box_dom"/>
</dbReference>
<reference evidence="4" key="1">
    <citation type="submission" date="2019-10" db="EMBL/GenBank/DDBJ databases">
        <authorList>
            <consortium name="DOE Joint Genome Institute"/>
            <person name="Kuo A."/>
            <person name="Miyauchi S."/>
            <person name="Kiss E."/>
            <person name="Drula E."/>
            <person name="Kohler A."/>
            <person name="Sanchez-Garcia M."/>
            <person name="Andreopoulos B."/>
            <person name="Barry K.W."/>
            <person name="Bonito G."/>
            <person name="Buee M."/>
            <person name="Carver A."/>
            <person name="Chen C."/>
            <person name="Cichocki N."/>
            <person name="Clum A."/>
            <person name="Culley D."/>
            <person name="Crous P.W."/>
            <person name="Fauchery L."/>
            <person name="Girlanda M."/>
            <person name="Hayes R."/>
            <person name="Keri Z."/>
            <person name="LaButti K."/>
            <person name="Lipzen A."/>
            <person name="Lombard V."/>
            <person name="Magnuson J."/>
            <person name="Maillard F."/>
            <person name="Morin E."/>
            <person name="Murat C."/>
            <person name="Nolan M."/>
            <person name="Ohm R."/>
            <person name="Pangilinan J."/>
            <person name="Pereira M."/>
            <person name="Perotto S."/>
            <person name="Peter M."/>
            <person name="Riley R."/>
            <person name="Sitrit Y."/>
            <person name="Stielow B."/>
            <person name="Szollosi G."/>
            <person name="Zifcakova L."/>
            <person name="Stursova M."/>
            <person name="Spatafora J.W."/>
            <person name="Tedersoo L."/>
            <person name="Vaario L.-M."/>
            <person name="Yamada A."/>
            <person name="Yan M."/>
            <person name="Wang P."/>
            <person name="Xu J."/>
            <person name="Bruns T."/>
            <person name="Baldrian P."/>
            <person name="Vilgalys R."/>
            <person name="Henrissat B."/>
            <person name="Grigoriev I.V."/>
            <person name="Hibbett D."/>
            <person name="Nagy L.G."/>
            <person name="Martin F.M."/>
        </authorList>
    </citation>
    <scope>NUCLEOTIDE SEQUENCE</scope>
    <source>
        <strain evidence="4">Prilba</strain>
    </source>
</reference>